<organism evidence="1 2">
    <name type="scientific">Photorhabdus laumondii subsp. clarkei</name>
    <dbReference type="NCBI Taxonomy" id="2029685"/>
    <lineage>
        <taxon>Bacteria</taxon>
        <taxon>Pseudomonadati</taxon>
        <taxon>Pseudomonadota</taxon>
        <taxon>Gammaproteobacteria</taxon>
        <taxon>Enterobacterales</taxon>
        <taxon>Morganellaceae</taxon>
        <taxon>Photorhabdus</taxon>
    </lineage>
</organism>
<comment type="caution">
    <text evidence="1">The sequence shown here is derived from an EMBL/GenBank/DDBJ whole genome shotgun (WGS) entry which is preliminary data.</text>
</comment>
<dbReference type="AlphaFoldDB" id="A0A329VBV2"/>
<gene>
    <name evidence="1" type="ORF">CKY01_18570</name>
</gene>
<reference evidence="1 2" key="1">
    <citation type="journal article" date="2018" name="Int. J. Syst. Evol. Microbiol.">
        <title>Whole-genome-based revisit of Photorhabdus phylogeny: proposal for the elevation of most Photorhabdus subspecies to the species level and description of one novel species Photorhabdus bodei sp. nov., and one novel subspecies Photorhabdus laumondii subsp. clarkei subsp. nov.</title>
        <authorList>
            <person name="Machado R.A.R."/>
            <person name="Wuthrich D."/>
            <person name="Kuhnert P."/>
            <person name="Arce C.C.M."/>
            <person name="Thonen L."/>
            <person name="Ruiz C."/>
            <person name="Zhang X."/>
            <person name="Robert C.A.M."/>
            <person name="Karimi J."/>
            <person name="Kamali S."/>
            <person name="Ma J."/>
            <person name="Bruggmann R."/>
            <person name="Erb M."/>
        </authorList>
    </citation>
    <scope>NUCLEOTIDE SEQUENCE [LARGE SCALE GENOMIC DNA]</scope>
    <source>
        <strain evidence="1 2">BOJ-47</strain>
    </source>
</reference>
<dbReference type="InterPro" id="IPR045538">
    <property type="entry name" value="CIS_TMP"/>
</dbReference>
<sequence length="477" mass="54998">MASEPNLLNRIIITISANNTQTAKKVLHGSLLNQSNINKLINTHFNQYIINNNIYLETLTLNLGEINLQDFNSLFSIRLNARLSQALNQYQVNNQTDIEKFIHYLQKKNSISNQIEDINNSEITDVNIKQLINQLSQIQKNWILLLAKSCLSEHSLKKLLAIRDPTLLIVINHKLSENIITPQHQEEPVSSCQLILNALKYIQQHNIQKIPKPDAKIISRITTELNNGAINIAPIITLFRHAIANHIPLNNWLKQLWQTAPISQRFKKHLSDGEYQYLSEYFITAGENNHNQHRIDNTQPSETTLLPEQALLHQVNNAGILVLWPILPALFNQLGLLEKQKFIHRQAQFSAVVFLDYLIWGTEKAPIEHKGLNPILCGLMADENIESAPIEPDKQLIIEQWLDTVIAQLPAWKKLSRNDARQLFLQRPGELRIDKQEINITIQHQPFDALLTDWPWPLNIAKLPWLDRHLLINWQNI</sequence>
<dbReference type="RefSeq" id="WP_113026739.1">
    <property type="nucleotide sequence ID" value="NZ_CAWNWQ010000032.1"/>
</dbReference>
<accession>A0A329VBV2</accession>
<proteinExistence type="predicted"/>
<dbReference type="EMBL" id="NSCI01000032">
    <property type="protein sequence ID" value="RAW85920.1"/>
    <property type="molecule type" value="Genomic_DNA"/>
</dbReference>
<evidence type="ECO:0000313" key="1">
    <source>
        <dbReference type="EMBL" id="RAW85920.1"/>
    </source>
</evidence>
<name>A0A329VBV2_9GAMM</name>
<dbReference type="Pfam" id="PF19268">
    <property type="entry name" value="CIS_TMP"/>
    <property type="match status" value="1"/>
</dbReference>
<dbReference type="Proteomes" id="UP000250870">
    <property type="component" value="Unassembled WGS sequence"/>
</dbReference>
<evidence type="ECO:0000313" key="2">
    <source>
        <dbReference type="Proteomes" id="UP000250870"/>
    </source>
</evidence>
<protein>
    <submittedName>
        <fullName evidence="1">Uncharacterized protein</fullName>
    </submittedName>
</protein>